<proteinExistence type="predicted"/>
<evidence type="ECO:0000313" key="3">
    <source>
        <dbReference type="Proteomes" id="UP000438699"/>
    </source>
</evidence>
<dbReference type="RefSeq" id="WP_151148971.1">
    <property type="nucleotide sequence ID" value="NZ_WAIE01000001.1"/>
</dbReference>
<evidence type="ECO:0000256" key="1">
    <source>
        <dbReference type="SAM" id="Phobius"/>
    </source>
</evidence>
<dbReference type="Proteomes" id="UP000438699">
    <property type="component" value="Unassembled WGS sequence"/>
</dbReference>
<dbReference type="AlphaFoldDB" id="A0A6N6N3F7"/>
<dbReference type="EMBL" id="WAIE01000001">
    <property type="protein sequence ID" value="KAB1442780.1"/>
    <property type="molecule type" value="Genomic_DNA"/>
</dbReference>
<reference evidence="2 3" key="1">
    <citation type="journal article" date="2017" name="Int. J. Syst. Evol. Microbiol.">
        <title>Desulfovibrio senegalensis sp. nov., a mesophilic sulfate reducer isolated from marine sediment.</title>
        <authorList>
            <person name="Thioye A."/>
            <person name="Gam Z.B.A."/>
            <person name="Mbengue M."/>
            <person name="Cayol J.L."/>
            <person name="Joseph-Bartoli M."/>
            <person name="Toure-Kane C."/>
            <person name="Labat M."/>
        </authorList>
    </citation>
    <scope>NUCLEOTIDE SEQUENCE [LARGE SCALE GENOMIC DNA]</scope>
    <source>
        <strain evidence="2 3">DSM 101509</strain>
    </source>
</reference>
<protein>
    <submittedName>
        <fullName evidence="2">Uncharacterized protein</fullName>
    </submittedName>
</protein>
<name>A0A6N6N3F7_9BACT</name>
<dbReference type="PROSITE" id="PS51257">
    <property type="entry name" value="PROKAR_LIPOPROTEIN"/>
    <property type="match status" value="1"/>
</dbReference>
<keyword evidence="1" id="KW-0812">Transmembrane</keyword>
<evidence type="ECO:0000313" key="2">
    <source>
        <dbReference type="EMBL" id="KAB1442780.1"/>
    </source>
</evidence>
<sequence length="60" mass="6392">MSRILGGLCGLVSGFACGARVDDEFLTISFGVMGAFIGMNLGFVRSLVLGILVFLLLYLF</sequence>
<feature type="transmembrane region" description="Helical" evidence="1">
    <location>
        <begin position="28"/>
        <end position="59"/>
    </location>
</feature>
<comment type="caution">
    <text evidence="2">The sequence shown here is derived from an EMBL/GenBank/DDBJ whole genome shotgun (WGS) entry which is preliminary data.</text>
</comment>
<keyword evidence="1" id="KW-0472">Membrane</keyword>
<organism evidence="2 3">
    <name type="scientific">Pseudodesulfovibrio senegalensis</name>
    <dbReference type="NCBI Taxonomy" id="1721087"/>
    <lineage>
        <taxon>Bacteria</taxon>
        <taxon>Pseudomonadati</taxon>
        <taxon>Thermodesulfobacteriota</taxon>
        <taxon>Desulfovibrionia</taxon>
        <taxon>Desulfovibrionales</taxon>
        <taxon>Desulfovibrionaceae</taxon>
    </lineage>
</organism>
<keyword evidence="1" id="KW-1133">Transmembrane helix</keyword>
<keyword evidence="3" id="KW-1185">Reference proteome</keyword>
<accession>A0A6N6N3F7</accession>
<gene>
    <name evidence="2" type="ORF">F8A88_00440</name>
</gene>